<feature type="domain" description="Beta/gamma crystallin 'Greek key'" evidence="1">
    <location>
        <begin position="5"/>
        <end position="20"/>
    </location>
</feature>
<dbReference type="EMBL" id="JBIYXZ010002086">
    <property type="protein sequence ID" value="KAL3045561.1"/>
    <property type="molecule type" value="Genomic_DNA"/>
</dbReference>
<reference evidence="2 3" key="1">
    <citation type="journal article" date="2022" name="G3 (Bethesda)">
        <title>Evaluating Illumina-, Nanopore-, and PacBio-based genome assembly strategies with the bald notothen, Trematomus borchgrevinki.</title>
        <authorList>
            <person name="Rayamajhi N."/>
            <person name="Cheng C.C."/>
            <person name="Catchen J.M."/>
        </authorList>
    </citation>
    <scope>NUCLEOTIDE SEQUENCE [LARGE SCALE GENOMIC DNA]</scope>
    <source>
        <strain evidence="2">AGRC-2024</strain>
    </source>
</reference>
<keyword evidence="3" id="KW-1185">Reference proteome</keyword>
<reference evidence="2 3" key="2">
    <citation type="journal article" date="2024" name="G3 (Bethesda)">
        <title>The genome of the cryopelagic Antarctic bald notothen, Trematomus borchgrevinki.</title>
        <authorList>
            <person name="Rayamajhi N."/>
            <person name="Rivera-Colon A.G."/>
            <person name="Minhas B.F."/>
            <person name="Cheng C.C."/>
            <person name="Catchen J.M."/>
        </authorList>
    </citation>
    <scope>NUCLEOTIDE SEQUENCE [LARGE SCALE GENOMIC DNA]</scope>
    <source>
        <strain evidence="2">AGRC-2024</strain>
    </source>
</reference>
<protein>
    <recommendedName>
        <fullName evidence="1">Beta/gamma crystallin 'Greek key' domain-containing protein</fullName>
    </recommendedName>
</protein>
<comment type="caution">
    <text evidence="2">The sequence shown here is derived from an EMBL/GenBank/DDBJ whole genome shotgun (WGS) entry which is preliminary data.</text>
</comment>
<evidence type="ECO:0000313" key="2">
    <source>
        <dbReference type="EMBL" id="KAL3045561.1"/>
    </source>
</evidence>
<dbReference type="Proteomes" id="UP001619887">
    <property type="component" value="Unassembled WGS sequence"/>
</dbReference>
<accession>A0ABD2FV40</accession>
<proteinExistence type="predicted"/>
<dbReference type="AlphaFoldDB" id="A0ABD2FV40"/>
<organism evidence="2 3">
    <name type="scientific">Pagothenia borchgrevinki</name>
    <name type="common">Bald rockcod</name>
    <name type="synonym">Trematomus borchgrevinki</name>
    <dbReference type="NCBI Taxonomy" id="8213"/>
    <lineage>
        <taxon>Eukaryota</taxon>
        <taxon>Metazoa</taxon>
        <taxon>Chordata</taxon>
        <taxon>Craniata</taxon>
        <taxon>Vertebrata</taxon>
        <taxon>Euteleostomi</taxon>
        <taxon>Actinopterygii</taxon>
        <taxon>Neopterygii</taxon>
        <taxon>Teleostei</taxon>
        <taxon>Neoteleostei</taxon>
        <taxon>Acanthomorphata</taxon>
        <taxon>Eupercaria</taxon>
        <taxon>Perciformes</taxon>
        <taxon>Notothenioidei</taxon>
        <taxon>Nototheniidae</taxon>
        <taxon>Pagothenia</taxon>
    </lineage>
</organism>
<sequence length="20" mass="2478">MERTGKIIFYEEKNFKGHHI</sequence>
<name>A0ABD2FV40_PAGBO</name>
<dbReference type="InterPro" id="IPR001064">
    <property type="entry name" value="Beta/gamma_crystallin"/>
</dbReference>
<dbReference type="PROSITE" id="PS50915">
    <property type="entry name" value="CRYSTALLIN_BETA_GAMMA"/>
    <property type="match status" value="1"/>
</dbReference>
<evidence type="ECO:0000313" key="3">
    <source>
        <dbReference type="Proteomes" id="UP001619887"/>
    </source>
</evidence>
<gene>
    <name evidence="2" type="ORF">OYC64_013767</name>
</gene>
<evidence type="ECO:0000259" key="1">
    <source>
        <dbReference type="PROSITE" id="PS50915"/>
    </source>
</evidence>